<dbReference type="RefSeq" id="WP_137006019.1">
    <property type="nucleotide sequence ID" value="NZ_CP039924.1"/>
</dbReference>
<sequence>MPQTQIYAQDYEAGVRLETLGLTAGDLIEVVKRSVAARASAVSTFPANAAGQLSYIFGTAAIRDVLLLKGWQIDRTGNIEATYNPAIGIKIVFQNADSACEDRRDPKAISEKGPAASKAVDSGQMYLFPEIEAAHAESQARENASLWYFFVHINGDDVRAELSFPKSIEDRQFKGFNERVYVIKLGEWMSIAPESVEAAEPIAQDFDIEVTRKK</sequence>
<evidence type="ECO:0000313" key="1">
    <source>
        <dbReference type="EMBL" id="QCL97659.1"/>
    </source>
</evidence>
<keyword evidence="1" id="KW-0614">Plasmid</keyword>
<dbReference type="Proteomes" id="UP000298649">
    <property type="component" value="Plasmid pAtCFBP7129a"/>
</dbReference>
<protein>
    <submittedName>
        <fullName evidence="1">Uncharacterized protein</fullName>
    </submittedName>
</protein>
<name>A0A4D7Z407_AGRTU</name>
<evidence type="ECO:0000313" key="2">
    <source>
        <dbReference type="Proteomes" id="UP000298649"/>
    </source>
</evidence>
<dbReference type="EMBL" id="CP039924">
    <property type="protein sequence ID" value="QCL97659.1"/>
    <property type="molecule type" value="Genomic_DNA"/>
</dbReference>
<accession>A0A4D7Z407</accession>
<dbReference type="AlphaFoldDB" id="A0A4D7Z407"/>
<geneLocation type="plasmid" evidence="2">
    <name>patcfbp7129a</name>
</geneLocation>
<proteinExistence type="predicted"/>
<organism evidence="1 2">
    <name type="scientific">Agrobacterium tumefaciens</name>
    <dbReference type="NCBI Taxonomy" id="358"/>
    <lineage>
        <taxon>Bacteria</taxon>
        <taxon>Pseudomonadati</taxon>
        <taxon>Pseudomonadota</taxon>
        <taxon>Alphaproteobacteria</taxon>
        <taxon>Hyphomicrobiales</taxon>
        <taxon>Rhizobiaceae</taxon>
        <taxon>Rhizobium/Agrobacterium group</taxon>
        <taxon>Agrobacterium</taxon>
        <taxon>Agrobacterium tumefaciens complex</taxon>
    </lineage>
</organism>
<gene>
    <name evidence="1" type="ORF">CFBP7129_25835</name>
</gene>
<reference evidence="1 2" key="1">
    <citation type="submission" date="2019-04" db="EMBL/GenBank/DDBJ databases">
        <title>Complete genome sequence of Agrobacterium tumefaciens CFBP7129.</title>
        <authorList>
            <person name="Haryono M."/>
            <person name="Lin Y.-C."/>
            <person name="Lai E.-M."/>
            <person name="Kuo C.-H."/>
        </authorList>
    </citation>
    <scope>NUCLEOTIDE SEQUENCE [LARGE SCALE GENOMIC DNA]</scope>
    <source>
        <strain evidence="1 2">CFBP7129</strain>
        <plasmid evidence="2">patcfbp7129a</plasmid>
    </source>
</reference>